<dbReference type="AlphaFoldDB" id="A0AAN6T6B7"/>
<keyword evidence="1" id="KW-1133">Transmembrane helix</keyword>
<reference evidence="2" key="2">
    <citation type="submission" date="2023-05" db="EMBL/GenBank/DDBJ databases">
        <authorList>
            <consortium name="Lawrence Berkeley National Laboratory"/>
            <person name="Steindorff A."/>
            <person name="Hensen N."/>
            <person name="Bonometti L."/>
            <person name="Westerberg I."/>
            <person name="Brannstrom I.O."/>
            <person name="Guillou S."/>
            <person name="Cros-Aarteil S."/>
            <person name="Calhoun S."/>
            <person name="Haridas S."/>
            <person name="Kuo A."/>
            <person name="Mondo S."/>
            <person name="Pangilinan J."/>
            <person name="Riley R."/>
            <person name="Labutti K."/>
            <person name="Andreopoulos B."/>
            <person name="Lipzen A."/>
            <person name="Chen C."/>
            <person name="Yanf M."/>
            <person name="Daum C."/>
            <person name="Ng V."/>
            <person name="Clum A."/>
            <person name="Ohm R."/>
            <person name="Martin F."/>
            <person name="Silar P."/>
            <person name="Natvig D."/>
            <person name="Lalanne C."/>
            <person name="Gautier V."/>
            <person name="Ament-Velasquez S.L."/>
            <person name="Kruys A."/>
            <person name="Hutchinson M.I."/>
            <person name="Powell A.J."/>
            <person name="Barry K."/>
            <person name="Miller A.N."/>
            <person name="Grigoriev I.V."/>
            <person name="Debuchy R."/>
            <person name="Gladieux P."/>
            <person name="Thoren M.H."/>
            <person name="Johannesson H."/>
        </authorList>
    </citation>
    <scope>NUCLEOTIDE SEQUENCE</scope>
    <source>
        <strain evidence="2">CBS 757.83</strain>
    </source>
</reference>
<name>A0AAN6T6B7_9PEZI</name>
<feature type="transmembrane region" description="Helical" evidence="1">
    <location>
        <begin position="134"/>
        <end position="153"/>
    </location>
</feature>
<proteinExistence type="predicted"/>
<evidence type="ECO:0000256" key="1">
    <source>
        <dbReference type="SAM" id="Phobius"/>
    </source>
</evidence>
<feature type="transmembrane region" description="Helical" evidence="1">
    <location>
        <begin position="20"/>
        <end position="47"/>
    </location>
</feature>
<sequence>MANWILFETTDSVIEILWDVALAFFVVRLAALYAALALLLPALLFLLQHSSSSSSPPSSSSLSKEDNSPHLLAPWIVTPLAALAAAWFLASKYDLPRVWPFRLAMGVSGAVVGLGMEVLVGWGGYELFGWEGGMGGWAVIVGGGGGGGGGGGWEMGVRRMVGMAAMPVLVMGLERWLERWLGMGAAVLRHRRREKMGDV</sequence>
<dbReference type="Proteomes" id="UP001305647">
    <property type="component" value="Unassembled WGS sequence"/>
</dbReference>
<gene>
    <name evidence="2" type="ORF">N658DRAFT_125485</name>
</gene>
<organism evidence="2 3">
    <name type="scientific">Parathielavia hyrcaniae</name>
    <dbReference type="NCBI Taxonomy" id="113614"/>
    <lineage>
        <taxon>Eukaryota</taxon>
        <taxon>Fungi</taxon>
        <taxon>Dikarya</taxon>
        <taxon>Ascomycota</taxon>
        <taxon>Pezizomycotina</taxon>
        <taxon>Sordariomycetes</taxon>
        <taxon>Sordariomycetidae</taxon>
        <taxon>Sordariales</taxon>
        <taxon>Chaetomiaceae</taxon>
        <taxon>Parathielavia</taxon>
    </lineage>
</organism>
<feature type="transmembrane region" description="Helical" evidence="1">
    <location>
        <begin position="103"/>
        <end position="122"/>
    </location>
</feature>
<keyword evidence="1" id="KW-0812">Transmembrane</keyword>
<protein>
    <submittedName>
        <fullName evidence="2">Uncharacterized protein</fullName>
    </submittedName>
</protein>
<keyword evidence="1" id="KW-0472">Membrane</keyword>
<dbReference type="EMBL" id="MU863625">
    <property type="protein sequence ID" value="KAK4105597.1"/>
    <property type="molecule type" value="Genomic_DNA"/>
</dbReference>
<feature type="transmembrane region" description="Helical" evidence="1">
    <location>
        <begin position="72"/>
        <end position="91"/>
    </location>
</feature>
<evidence type="ECO:0000313" key="2">
    <source>
        <dbReference type="EMBL" id="KAK4105597.1"/>
    </source>
</evidence>
<keyword evidence="3" id="KW-1185">Reference proteome</keyword>
<reference evidence="2" key="1">
    <citation type="journal article" date="2023" name="Mol. Phylogenet. Evol.">
        <title>Genome-scale phylogeny and comparative genomics of the fungal order Sordariales.</title>
        <authorList>
            <person name="Hensen N."/>
            <person name="Bonometti L."/>
            <person name="Westerberg I."/>
            <person name="Brannstrom I.O."/>
            <person name="Guillou S."/>
            <person name="Cros-Aarteil S."/>
            <person name="Calhoun S."/>
            <person name="Haridas S."/>
            <person name="Kuo A."/>
            <person name="Mondo S."/>
            <person name="Pangilinan J."/>
            <person name="Riley R."/>
            <person name="LaButti K."/>
            <person name="Andreopoulos B."/>
            <person name="Lipzen A."/>
            <person name="Chen C."/>
            <person name="Yan M."/>
            <person name="Daum C."/>
            <person name="Ng V."/>
            <person name="Clum A."/>
            <person name="Steindorff A."/>
            <person name="Ohm R.A."/>
            <person name="Martin F."/>
            <person name="Silar P."/>
            <person name="Natvig D.O."/>
            <person name="Lalanne C."/>
            <person name="Gautier V."/>
            <person name="Ament-Velasquez S.L."/>
            <person name="Kruys A."/>
            <person name="Hutchinson M.I."/>
            <person name="Powell A.J."/>
            <person name="Barry K."/>
            <person name="Miller A.N."/>
            <person name="Grigoriev I.V."/>
            <person name="Debuchy R."/>
            <person name="Gladieux P."/>
            <person name="Hiltunen Thoren M."/>
            <person name="Johannesson H."/>
        </authorList>
    </citation>
    <scope>NUCLEOTIDE SEQUENCE</scope>
    <source>
        <strain evidence="2">CBS 757.83</strain>
    </source>
</reference>
<accession>A0AAN6T6B7</accession>
<comment type="caution">
    <text evidence="2">The sequence shown here is derived from an EMBL/GenBank/DDBJ whole genome shotgun (WGS) entry which is preliminary data.</text>
</comment>
<evidence type="ECO:0000313" key="3">
    <source>
        <dbReference type="Proteomes" id="UP001305647"/>
    </source>
</evidence>